<dbReference type="PROSITE" id="PS51808">
    <property type="entry name" value="CHCH"/>
    <property type="match status" value="1"/>
</dbReference>
<accession>A0A1X2HGG8</accession>
<dbReference type="AlphaFoldDB" id="A0A1X2HGG8"/>
<evidence type="ECO:0000313" key="1">
    <source>
        <dbReference type="EMBL" id="ORY98065.1"/>
    </source>
</evidence>
<reference evidence="1 2" key="1">
    <citation type="submission" date="2016-07" db="EMBL/GenBank/DDBJ databases">
        <title>Pervasive Adenine N6-methylation of Active Genes in Fungi.</title>
        <authorList>
            <consortium name="DOE Joint Genome Institute"/>
            <person name="Mondo S.J."/>
            <person name="Dannebaum R.O."/>
            <person name="Kuo R.C."/>
            <person name="Labutti K."/>
            <person name="Haridas S."/>
            <person name="Kuo A."/>
            <person name="Salamov A."/>
            <person name="Ahrendt S.R."/>
            <person name="Lipzen A."/>
            <person name="Sullivan W."/>
            <person name="Andreopoulos W.B."/>
            <person name="Clum A."/>
            <person name="Lindquist E."/>
            <person name="Daum C."/>
            <person name="Ramamoorthy G.K."/>
            <person name="Gryganskyi A."/>
            <person name="Culley D."/>
            <person name="Magnuson J.K."/>
            <person name="James T.Y."/>
            <person name="O'Malley M.A."/>
            <person name="Stajich J.E."/>
            <person name="Spatafora J.W."/>
            <person name="Visel A."/>
            <person name="Grigoriev I.V."/>
        </authorList>
    </citation>
    <scope>NUCLEOTIDE SEQUENCE [LARGE SCALE GENOMIC DNA]</scope>
    <source>
        <strain evidence="1 2">NRRL 2496</strain>
    </source>
</reference>
<dbReference type="InterPro" id="IPR034595">
    <property type="entry name" value="NDUFAF8"/>
</dbReference>
<evidence type="ECO:0008006" key="3">
    <source>
        <dbReference type="Google" id="ProtNLM"/>
    </source>
</evidence>
<dbReference type="PANTHER" id="PTHR34561">
    <property type="entry name" value="NADH DEHYDROGENASE [UBIQUINONE] 1 ALPHA SUBCOMPLEX ASSEMBLY FACTOR 8"/>
    <property type="match status" value="1"/>
</dbReference>
<dbReference type="InParanoid" id="A0A1X2HGG8"/>
<comment type="caution">
    <text evidence="1">The sequence shown here is derived from an EMBL/GenBank/DDBJ whole genome shotgun (WGS) entry which is preliminary data.</text>
</comment>
<dbReference type="PANTHER" id="PTHR34561:SF1">
    <property type="entry name" value="NADH DEHYDROGENASE [UBIQUINONE] 1 ALPHA SUBCOMPLEX ASSEMBLY FACTOR 8"/>
    <property type="match status" value="1"/>
</dbReference>
<dbReference type="STRING" id="13706.A0A1X2HGG8"/>
<name>A0A1X2HGG8_SYNRA</name>
<dbReference type="GO" id="GO:0005739">
    <property type="term" value="C:mitochondrion"/>
    <property type="evidence" value="ECO:0007669"/>
    <property type="project" value="InterPro"/>
</dbReference>
<proteinExistence type="predicted"/>
<keyword evidence="2" id="KW-1185">Reference proteome</keyword>
<evidence type="ECO:0000313" key="2">
    <source>
        <dbReference type="Proteomes" id="UP000242180"/>
    </source>
</evidence>
<dbReference type="Proteomes" id="UP000242180">
    <property type="component" value="Unassembled WGS sequence"/>
</dbReference>
<protein>
    <recommendedName>
        <fullName evidence="3">CHCH domain-containing protein</fullName>
    </recommendedName>
</protein>
<gene>
    <name evidence="1" type="ORF">BCR43DRAFT_514397</name>
</gene>
<sequence>MSNNKSAKGVALLARGAASCATQATAYGQCVAVSYRDMQRDQCAKEFQAFKDCVQKAVKRKW</sequence>
<dbReference type="OMA" id="ADYNSVH"/>
<dbReference type="GO" id="GO:0032981">
    <property type="term" value="P:mitochondrial respiratory chain complex I assembly"/>
    <property type="evidence" value="ECO:0007669"/>
    <property type="project" value="InterPro"/>
</dbReference>
<dbReference type="EMBL" id="MCGN01000004">
    <property type="protein sequence ID" value="ORY98065.1"/>
    <property type="molecule type" value="Genomic_DNA"/>
</dbReference>
<organism evidence="1 2">
    <name type="scientific">Syncephalastrum racemosum</name>
    <name type="common">Filamentous fungus</name>
    <dbReference type="NCBI Taxonomy" id="13706"/>
    <lineage>
        <taxon>Eukaryota</taxon>
        <taxon>Fungi</taxon>
        <taxon>Fungi incertae sedis</taxon>
        <taxon>Mucoromycota</taxon>
        <taxon>Mucoromycotina</taxon>
        <taxon>Mucoromycetes</taxon>
        <taxon>Mucorales</taxon>
        <taxon>Syncephalastraceae</taxon>
        <taxon>Syncephalastrum</taxon>
    </lineage>
</organism>